<dbReference type="EMBL" id="MN739280">
    <property type="protein sequence ID" value="QHS96847.1"/>
    <property type="molecule type" value="Genomic_DNA"/>
</dbReference>
<evidence type="ECO:0000313" key="1">
    <source>
        <dbReference type="EMBL" id="QHS96847.1"/>
    </source>
</evidence>
<reference evidence="1" key="1">
    <citation type="journal article" date="2020" name="Nature">
        <title>Giant virus diversity and host interactions through global metagenomics.</title>
        <authorList>
            <person name="Schulz F."/>
            <person name="Roux S."/>
            <person name="Paez-Espino D."/>
            <person name="Jungbluth S."/>
            <person name="Walsh D.A."/>
            <person name="Denef V.J."/>
            <person name="McMahon K.D."/>
            <person name="Konstantinidis K.T."/>
            <person name="Eloe-Fadrosh E.A."/>
            <person name="Kyrpides N.C."/>
            <person name="Woyke T."/>
        </authorList>
    </citation>
    <scope>NUCLEOTIDE SEQUENCE</scope>
    <source>
        <strain evidence="1">GVMAG-M-3300020166-5</strain>
    </source>
</reference>
<dbReference type="AlphaFoldDB" id="A0A6C0BWZ9"/>
<protein>
    <submittedName>
        <fullName evidence="1">Uncharacterized protein</fullName>
    </submittedName>
</protein>
<sequence length="94" mass="10017">MPIPKNYSGSGKNCCVYSKGSYRTAGLGRIFNKARPSPLDNKYVVGSGVGAQSIFVKRALKRRANNKANGTACCAPALDLPLLGRNLPGLLHVR</sequence>
<accession>A0A6C0BWZ9</accession>
<organism evidence="1">
    <name type="scientific">viral metagenome</name>
    <dbReference type="NCBI Taxonomy" id="1070528"/>
    <lineage>
        <taxon>unclassified sequences</taxon>
        <taxon>metagenomes</taxon>
        <taxon>organismal metagenomes</taxon>
    </lineage>
</organism>
<name>A0A6C0BWZ9_9ZZZZ</name>
<proteinExistence type="predicted"/>